<dbReference type="Gene3D" id="1.10.10.410">
    <property type="match status" value="1"/>
</dbReference>
<comment type="caution">
    <text evidence="12">The sequence shown here is derived from an EMBL/GenBank/DDBJ whole genome shotgun (WGS) entry which is preliminary data.</text>
</comment>
<dbReference type="Pfam" id="PF02637">
    <property type="entry name" value="GatB_Yqey"/>
    <property type="match status" value="1"/>
</dbReference>
<keyword evidence="4 10" id="KW-0547">Nucleotide-binding</keyword>
<name>A0A1F7Z1B9_9BACT</name>
<comment type="catalytic activity">
    <reaction evidence="9 10">
        <text>L-glutamyl-tRNA(Gln) + L-glutamine + ATP + H2O = L-glutaminyl-tRNA(Gln) + L-glutamate + ADP + phosphate + H(+)</text>
        <dbReference type="Rhea" id="RHEA:17521"/>
        <dbReference type="Rhea" id="RHEA-COMP:9681"/>
        <dbReference type="Rhea" id="RHEA-COMP:9684"/>
        <dbReference type="ChEBI" id="CHEBI:15377"/>
        <dbReference type="ChEBI" id="CHEBI:15378"/>
        <dbReference type="ChEBI" id="CHEBI:29985"/>
        <dbReference type="ChEBI" id="CHEBI:30616"/>
        <dbReference type="ChEBI" id="CHEBI:43474"/>
        <dbReference type="ChEBI" id="CHEBI:58359"/>
        <dbReference type="ChEBI" id="CHEBI:78520"/>
        <dbReference type="ChEBI" id="CHEBI:78521"/>
        <dbReference type="ChEBI" id="CHEBI:456216"/>
    </reaction>
</comment>
<dbReference type="PROSITE" id="PS01234">
    <property type="entry name" value="GATB"/>
    <property type="match status" value="1"/>
</dbReference>
<dbReference type="PANTHER" id="PTHR11659">
    <property type="entry name" value="GLUTAMYL-TRNA GLN AMIDOTRANSFERASE SUBUNIT B MITOCHONDRIAL AND PROKARYOTIC PET112-RELATED"/>
    <property type="match status" value="1"/>
</dbReference>
<dbReference type="GO" id="GO:0070681">
    <property type="term" value="P:glutaminyl-tRNAGln biosynthesis via transamidation"/>
    <property type="evidence" value="ECO:0007669"/>
    <property type="project" value="TreeGrafter"/>
</dbReference>
<dbReference type="Gene3D" id="1.10.150.380">
    <property type="entry name" value="GatB domain, N-terminal subdomain"/>
    <property type="match status" value="1"/>
</dbReference>
<evidence type="ECO:0000313" key="13">
    <source>
        <dbReference type="Proteomes" id="UP000178870"/>
    </source>
</evidence>
<proteinExistence type="inferred from homology"/>
<evidence type="ECO:0000256" key="9">
    <source>
        <dbReference type="ARBA" id="ARBA00047913"/>
    </source>
</evidence>
<evidence type="ECO:0000256" key="8">
    <source>
        <dbReference type="ARBA" id="ARBA00047380"/>
    </source>
</evidence>
<dbReference type="InterPro" id="IPR017959">
    <property type="entry name" value="Asn/Gln-tRNA_amidoTrfase_suB/E"/>
</dbReference>
<dbReference type="GO" id="GO:0050566">
    <property type="term" value="F:asparaginyl-tRNA synthase (glutamine-hydrolyzing) activity"/>
    <property type="evidence" value="ECO:0007669"/>
    <property type="project" value="RHEA"/>
</dbReference>
<evidence type="ECO:0000256" key="5">
    <source>
        <dbReference type="ARBA" id="ARBA00022840"/>
    </source>
</evidence>
<dbReference type="InterPro" id="IPR018027">
    <property type="entry name" value="Asn/Gln_amidotransferase"/>
</dbReference>
<dbReference type="InterPro" id="IPR004413">
    <property type="entry name" value="GatB"/>
</dbReference>
<dbReference type="Pfam" id="PF02934">
    <property type="entry name" value="GatB_N"/>
    <property type="match status" value="1"/>
</dbReference>
<accession>A0A1F7Z1B9</accession>
<keyword evidence="5 10" id="KW-0067">ATP-binding</keyword>
<comment type="catalytic activity">
    <reaction evidence="8 10">
        <text>L-aspartyl-tRNA(Asn) + L-glutamine + ATP + H2O = L-asparaginyl-tRNA(Asn) + L-glutamate + ADP + phosphate + 2 H(+)</text>
        <dbReference type="Rhea" id="RHEA:14513"/>
        <dbReference type="Rhea" id="RHEA-COMP:9674"/>
        <dbReference type="Rhea" id="RHEA-COMP:9677"/>
        <dbReference type="ChEBI" id="CHEBI:15377"/>
        <dbReference type="ChEBI" id="CHEBI:15378"/>
        <dbReference type="ChEBI" id="CHEBI:29985"/>
        <dbReference type="ChEBI" id="CHEBI:30616"/>
        <dbReference type="ChEBI" id="CHEBI:43474"/>
        <dbReference type="ChEBI" id="CHEBI:58359"/>
        <dbReference type="ChEBI" id="CHEBI:78515"/>
        <dbReference type="ChEBI" id="CHEBI:78516"/>
        <dbReference type="ChEBI" id="CHEBI:456216"/>
    </reaction>
</comment>
<dbReference type="SUPFAM" id="SSF55931">
    <property type="entry name" value="Glutamine synthetase/guanido kinase"/>
    <property type="match status" value="1"/>
</dbReference>
<dbReference type="GO" id="GO:0005524">
    <property type="term" value="F:ATP binding"/>
    <property type="evidence" value="ECO:0007669"/>
    <property type="project" value="UniProtKB-KW"/>
</dbReference>
<dbReference type="AlphaFoldDB" id="A0A1F7Z1B9"/>
<dbReference type="SMART" id="SM00845">
    <property type="entry name" value="GatB_Yqey"/>
    <property type="match status" value="1"/>
</dbReference>
<comment type="function">
    <text evidence="7 10">Allows the formation of correctly charged Asn-tRNA(Asn) or Gln-tRNA(Gln) through the transamidation of misacylated Asp-tRNA(Asn) or Glu-tRNA(Gln) in organisms which lack either or both of asparaginyl-tRNA or glutaminyl-tRNA synthetases. The reaction takes place in the presence of glutamine and ATP through an activated phospho-Asp-tRNA(Asn) or phospho-Glu-tRNA(Gln).</text>
</comment>
<evidence type="ECO:0000313" key="12">
    <source>
        <dbReference type="EMBL" id="OGM33224.1"/>
    </source>
</evidence>
<dbReference type="InterPro" id="IPR014746">
    <property type="entry name" value="Gln_synth/guanido_kin_cat_dom"/>
</dbReference>
<dbReference type="InterPro" id="IPR003789">
    <property type="entry name" value="Asn/Gln_tRNA_amidoTrase-B-like"/>
</dbReference>
<sequence>MNFEPIIGLEVHIELSTKSKMFCGCPAEHFGVSPNTQVCPVCLGLPGALPAANKLAIENCIRFGLALNCEVSEFSKFDRKHYFYPDLPKSFQISQYDLPFCINGKYESIRIKRVHMEEDTGKLIHTNLNGKKVSLVDFNRSGVPLVELVTEPDFRSVDAVVKFLKEIQLTVRYLGISTADMEKGSMRLEANISLRVKEQESKRVNELPDYKVELKNINSFRYLTKALDAEIKRQAELLEDGKKIKQETRGYDEDRDRTFSQRSKEEALDYRYFPESDIPPIRIGELKIKKLKFKIPELPSQKRGKYQKLGLSANYIEVLVQERARADYFETALALAKQYNISEKEIAGVMVNQNLDGKFAEPAGLVKKLVELQNVDYASQADVEEAIKKVVLDNGKAVKDYQAGKEQVLGFLIGMVQKELKGKGKIELIKETLISYIHGR</sequence>
<gene>
    <name evidence="10" type="primary">gatB</name>
    <name evidence="12" type="ORF">A2803_00010</name>
</gene>
<evidence type="ECO:0000256" key="2">
    <source>
        <dbReference type="ARBA" id="ARBA00011123"/>
    </source>
</evidence>
<dbReference type="SUPFAM" id="SSF89095">
    <property type="entry name" value="GatB/YqeY motif"/>
    <property type="match status" value="1"/>
</dbReference>
<evidence type="ECO:0000256" key="4">
    <source>
        <dbReference type="ARBA" id="ARBA00022741"/>
    </source>
</evidence>
<comment type="similarity">
    <text evidence="1 10">Belongs to the GatB/GatE family. GatB subfamily.</text>
</comment>
<dbReference type="EC" id="6.3.5.-" evidence="10"/>
<feature type="domain" description="Asn/Gln amidotransferase" evidence="11">
    <location>
        <begin position="327"/>
        <end position="437"/>
    </location>
</feature>
<comment type="subunit">
    <text evidence="2 10">Heterotrimer of A, B and C subunits.</text>
</comment>
<dbReference type="GO" id="GO:0050567">
    <property type="term" value="F:glutaminyl-tRNA synthase (glutamine-hydrolyzing) activity"/>
    <property type="evidence" value="ECO:0007669"/>
    <property type="project" value="UniProtKB-UniRule"/>
</dbReference>
<protein>
    <recommendedName>
        <fullName evidence="10">Aspartyl/glutamyl-tRNA(Asn/Gln) amidotransferase subunit B</fullName>
        <shortName evidence="10">Asp/Glu-ADT subunit B</shortName>
        <ecNumber evidence="10">6.3.5.-</ecNumber>
    </recommendedName>
</protein>
<dbReference type="GO" id="GO:0006412">
    <property type="term" value="P:translation"/>
    <property type="evidence" value="ECO:0007669"/>
    <property type="project" value="UniProtKB-UniRule"/>
</dbReference>
<keyword evidence="3 10" id="KW-0436">Ligase</keyword>
<dbReference type="HAMAP" id="MF_00121">
    <property type="entry name" value="GatB"/>
    <property type="match status" value="1"/>
</dbReference>
<dbReference type="PANTHER" id="PTHR11659:SF0">
    <property type="entry name" value="GLUTAMYL-TRNA(GLN) AMIDOTRANSFERASE SUBUNIT B, MITOCHONDRIAL"/>
    <property type="match status" value="1"/>
</dbReference>
<evidence type="ECO:0000256" key="7">
    <source>
        <dbReference type="ARBA" id="ARBA00024799"/>
    </source>
</evidence>
<dbReference type="EMBL" id="MGGP01000005">
    <property type="protein sequence ID" value="OGM33224.1"/>
    <property type="molecule type" value="Genomic_DNA"/>
</dbReference>
<evidence type="ECO:0000256" key="1">
    <source>
        <dbReference type="ARBA" id="ARBA00005306"/>
    </source>
</evidence>
<dbReference type="InterPro" id="IPR006075">
    <property type="entry name" value="Asn/Gln-tRNA_Trfase_suB/E_cat"/>
</dbReference>
<dbReference type="NCBIfam" id="TIGR00133">
    <property type="entry name" value="gatB"/>
    <property type="match status" value="1"/>
</dbReference>
<dbReference type="NCBIfam" id="NF004014">
    <property type="entry name" value="PRK05477.1-4"/>
    <property type="match status" value="1"/>
</dbReference>
<reference evidence="12 13" key="1">
    <citation type="journal article" date="2016" name="Nat. Commun.">
        <title>Thousands of microbial genomes shed light on interconnected biogeochemical processes in an aquifer system.</title>
        <authorList>
            <person name="Anantharaman K."/>
            <person name="Brown C.T."/>
            <person name="Hug L.A."/>
            <person name="Sharon I."/>
            <person name="Castelle C.J."/>
            <person name="Probst A.J."/>
            <person name="Thomas B.C."/>
            <person name="Singh A."/>
            <person name="Wilkins M.J."/>
            <person name="Karaoz U."/>
            <person name="Brodie E.L."/>
            <person name="Williams K.H."/>
            <person name="Hubbard S.S."/>
            <person name="Banfield J.F."/>
        </authorList>
    </citation>
    <scope>NUCLEOTIDE SEQUENCE [LARGE SCALE GENOMIC DNA]</scope>
</reference>
<dbReference type="NCBIfam" id="NF004012">
    <property type="entry name" value="PRK05477.1-2"/>
    <property type="match status" value="1"/>
</dbReference>
<evidence type="ECO:0000259" key="11">
    <source>
        <dbReference type="SMART" id="SM00845"/>
    </source>
</evidence>
<evidence type="ECO:0000256" key="6">
    <source>
        <dbReference type="ARBA" id="ARBA00022917"/>
    </source>
</evidence>
<dbReference type="InterPro" id="IPR023168">
    <property type="entry name" value="GatB_Yqey_C_2"/>
</dbReference>
<keyword evidence="6 10" id="KW-0648">Protein biosynthesis</keyword>
<dbReference type="Proteomes" id="UP000178870">
    <property type="component" value="Unassembled WGS sequence"/>
</dbReference>
<evidence type="ECO:0000256" key="3">
    <source>
        <dbReference type="ARBA" id="ARBA00022598"/>
    </source>
</evidence>
<dbReference type="InterPro" id="IPR042114">
    <property type="entry name" value="GatB_C_1"/>
</dbReference>
<dbReference type="InterPro" id="IPR017958">
    <property type="entry name" value="Gln-tRNA_amidoTrfase_suB_CS"/>
</dbReference>
<evidence type="ECO:0000256" key="10">
    <source>
        <dbReference type="HAMAP-Rule" id="MF_00121"/>
    </source>
</evidence>
<organism evidence="12 13">
    <name type="scientific">Candidatus Woesebacteria bacterium RIFCSPHIGHO2_01_FULL_44_21</name>
    <dbReference type="NCBI Taxonomy" id="1802503"/>
    <lineage>
        <taxon>Bacteria</taxon>
        <taxon>Candidatus Woeseibacteriota</taxon>
    </lineage>
</organism>